<dbReference type="Pfam" id="PF00239">
    <property type="entry name" value="Resolvase"/>
    <property type="match status" value="1"/>
</dbReference>
<dbReference type="SUPFAM" id="SSF53041">
    <property type="entry name" value="Resolvase-like"/>
    <property type="match status" value="1"/>
</dbReference>
<protein>
    <submittedName>
        <fullName evidence="4">Recombinase family protein</fullName>
    </submittedName>
</protein>
<dbReference type="Proteomes" id="UP001158058">
    <property type="component" value="Unassembled WGS sequence"/>
</dbReference>
<dbReference type="Gene3D" id="3.90.1750.20">
    <property type="entry name" value="Putative Large Serine Recombinase, Chain B, Domain 2"/>
    <property type="match status" value="1"/>
</dbReference>
<evidence type="ECO:0000313" key="4">
    <source>
        <dbReference type="EMBL" id="MDH0141145.1"/>
    </source>
</evidence>
<evidence type="ECO:0000259" key="3">
    <source>
        <dbReference type="PROSITE" id="PS51737"/>
    </source>
</evidence>
<dbReference type="EMBL" id="JAODZF010000001">
    <property type="protein sequence ID" value="MDH0141145.1"/>
    <property type="molecule type" value="Genomic_DNA"/>
</dbReference>
<organism evidence="4 5">
    <name type="scientific">Aquipseudomonas alcaligenes</name>
    <name type="common">Pseudomonas alcaligenes</name>
    <dbReference type="NCBI Taxonomy" id="43263"/>
    <lineage>
        <taxon>Bacteria</taxon>
        <taxon>Pseudomonadati</taxon>
        <taxon>Pseudomonadota</taxon>
        <taxon>Gammaproteobacteria</taxon>
        <taxon>Pseudomonadales</taxon>
        <taxon>Pseudomonadaceae</taxon>
        <taxon>Aquipseudomonas</taxon>
    </lineage>
</organism>
<dbReference type="RefSeq" id="WP_279999553.1">
    <property type="nucleotide sequence ID" value="NZ_JAODZF010000001.1"/>
</dbReference>
<keyword evidence="1" id="KW-0175">Coiled coil</keyword>
<dbReference type="SMART" id="SM00857">
    <property type="entry name" value="Resolvase"/>
    <property type="match status" value="1"/>
</dbReference>
<name>A0AB73HTC6_AQUAC</name>
<proteinExistence type="predicted"/>
<dbReference type="InterPro" id="IPR038109">
    <property type="entry name" value="DNA_bind_recomb_sf"/>
</dbReference>
<feature type="domain" description="Recombinase" evidence="3">
    <location>
        <begin position="174"/>
        <end position="273"/>
    </location>
</feature>
<dbReference type="PANTHER" id="PTHR30461">
    <property type="entry name" value="DNA-INVERTASE FROM LAMBDOID PROPHAGE"/>
    <property type="match status" value="1"/>
</dbReference>
<evidence type="ECO:0000259" key="2">
    <source>
        <dbReference type="PROSITE" id="PS51736"/>
    </source>
</evidence>
<sequence>MSDVESPKRIAVPYVRFSSGAQAKGDSERRQDELIGRWLLANSGYTRSELKFKDLGVSGWDGEHLEHGFGQLLAAIRQGHIPAGSVVLVEAIDRIGRLEPMEMLPLISSIVKAGVSIITLDDGAVYDLEAANKHLLFMLVAKIQAAWQYSDTLSRRLSASWEGKRQKARNGEQVKRYTPMWLTTDNQLDPEIAPFARQAFEDFADGLGGRRIIKRLRELSGAFDKITPAGLMLWMENRTAIGYWNDIPDQHPALISIELWHRVQQERQRRIKESKSAPSKHFLTGLVKCGVCGSNFKNHAAKNGVVSLRCVKRERLGEIGCSNGKSLPGDVVEWVRRKTYRAWLERVRNQRRLSDARVRIIEIDRELEVVGQEITQTIKLAKGLDDVQEIQNEIRRLQARRDGLKAEKIGLEQDDTERVWTMTIRELQELQKSGDSDAVALEADKMKLNALLQTAGYAITVKPVREGLELSVGKTSFVYLRAVRTKPVGVYVTTYQVVTMERLGLTTYHLRNENGLLVETARIQTKLDKEVTMKEVASRKI</sequence>
<dbReference type="InterPro" id="IPR006119">
    <property type="entry name" value="Resolv_N"/>
</dbReference>
<dbReference type="GO" id="GO:0003677">
    <property type="term" value="F:DNA binding"/>
    <property type="evidence" value="ECO:0007669"/>
    <property type="project" value="InterPro"/>
</dbReference>
<feature type="domain" description="Resolvase/invertase-type recombinase catalytic" evidence="2">
    <location>
        <begin position="10"/>
        <end position="168"/>
    </location>
</feature>
<comment type="caution">
    <text evidence="4">The sequence shown here is derived from an EMBL/GenBank/DDBJ whole genome shotgun (WGS) entry which is preliminary data.</text>
</comment>
<dbReference type="Pfam" id="PF13408">
    <property type="entry name" value="Zn_ribbon_recom"/>
    <property type="match status" value="1"/>
</dbReference>
<dbReference type="InterPro" id="IPR025827">
    <property type="entry name" value="Zn_ribbon_recom_dom"/>
</dbReference>
<dbReference type="InterPro" id="IPR011109">
    <property type="entry name" value="DNA_bind_recombinase_dom"/>
</dbReference>
<dbReference type="CDD" id="cd00338">
    <property type="entry name" value="Ser_Recombinase"/>
    <property type="match status" value="1"/>
</dbReference>
<dbReference type="PANTHER" id="PTHR30461:SF23">
    <property type="entry name" value="DNA RECOMBINASE-RELATED"/>
    <property type="match status" value="1"/>
</dbReference>
<reference evidence="4" key="1">
    <citation type="submission" date="2022-09" db="EMBL/GenBank/DDBJ databases">
        <title>Intensive care unit water sources are persistently colonized with multi-drug resistant bacteria and are the site of extensive horizontal gene transfer of antibiotic resistance genes.</title>
        <authorList>
            <person name="Diorio-Toth L."/>
        </authorList>
    </citation>
    <scope>NUCLEOTIDE SEQUENCE</scope>
    <source>
        <strain evidence="4">GD04146</strain>
    </source>
</reference>
<dbReference type="PROSITE" id="PS51737">
    <property type="entry name" value="RECOMBINASE_DNA_BIND"/>
    <property type="match status" value="1"/>
</dbReference>
<evidence type="ECO:0000256" key="1">
    <source>
        <dbReference type="SAM" id="Coils"/>
    </source>
</evidence>
<evidence type="ECO:0000313" key="5">
    <source>
        <dbReference type="Proteomes" id="UP001158058"/>
    </source>
</evidence>
<gene>
    <name evidence="4" type="ORF">N7380_02345</name>
</gene>
<dbReference type="InterPro" id="IPR050639">
    <property type="entry name" value="SSR_resolvase"/>
</dbReference>
<accession>A0AB73HTC6</accession>
<dbReference type="Gene3D" id="3.40.50.1390">
    <property type="entry name" value="Resolvase, N-terminal catalytic domain"/>
    <property type="match status" value="1"/>
</dbReference>
<dbReference type="InterPro" id="IPR036162">
    <property type="entry name" value="Resolvase-like_N_sf"/>
</dbReference>
<dbReference type="GO" id="GO:0000150">
    <property type="term" value="F:DNA strand exchange activity"/>
    <property type="evidence" value="ECO:0007669"/>
    <property type="project" value="InterPro"/>
</dbReference>
<dbReference type="PROSITE" id="PS51736">
    <property type="entry name" value="RECOMBINASES_3"/>
    <property type="match status" value="1"/>
</dbReference>
<dbReference type="AlphaFoldDB" id="A0AB73HTC6"/>
<feature type="coiled-coil region" evidence="1">
    <location>
        <begin position="380"/>
        <end position="414"/>
    </location>
</feature>